<feature type="domain" description="FAD/NAD(P)-binding" evidence="6">
    <location>
        <begin position="3"/>
        <end position="283"/>
    </location>
</feature>
<dbReference type="STRING" id="1797197.A2Y75_04725"/>
<protein>
    <recommendedName>
        <fullName evidence="6">FAD/NAD(P)-binding domain-containing protein</fullName>
    </recommendedName>
</protein>
<evidence type="ECO:0000313" key="7">
    <source>
        <dbReference type="EMBL" id="OFW56016.1"/>
    </source>
</evidence>
<dbReference type="InterPro" id="IPR036188">
    <property type="entry name" value="FAD/NAD-bd_sf"/>
</dbReference>
<dbReference type="PRINTS" id="PR00368">
    <property type="entry name" value="FADPNR"/>
</dbReference>
<evidence type="ECO:0000256" key="1">
    <source>
        <dbReference type="ARBA" id="ARBA00001974"/>
    </source>
</evidence>
<dbReference type="Pfam" id="PF07992">
    <property type="entry name" value="Pyr_redox_2"/>
    <property type="match status" value="1"/>
</dbReference>
<keyword evidence="5" id="KW-0560">Oxidoreductase</keyword>
<dbReference type="EMBL" id="MELK01000050">
    <property type="protein sequence ID" value="OFW56016.1"/>
    <property type="molecule type" value="Genomic_DNA"/>
</dbReference>
<accession>A0A1F2WGU8</accession>
<dbReference type="Proteomes" id="UP000177876">
    <property type="component" value="Unassembled WGS sequence"/>
</dbReference>
<evidence type="ECO:0000313" key="8">
    <source>
        <dbReference type="Proteomes" id="UP000177876"/>
    </source>
</evidence>
<comment type="caution">
    <text evidence="7">The sequence shown here is derived from an EMBL/GenBank/DDBJ whole genome shotgun (WGS) entry which is preliminary data.</text>
</comment>
<evidence type="ECO:0000256" key="5">
    <source>
        <dbReference type="ARBA" id="ARBA00023002"/>
    </source>
</evidence>
<name>A0A1F2WGU8_9ACTN</name>
<dbReference type="PANTHER" id="PTHR42913">
    <property type="entry name" value="APOPTOSIS-INDUCING FACTOR 1"/>
    <property type="match status" value="1"/>
</dbReference>
<evidence type="ECO:0000259" key="6">
    <source>
        <dbReference type="Pfam" id="PF07992"/>
    </source>
</evidence>
<dbReference type="InterPro" id="IPR051169">
    <property type="entry name" value="NADH-Q_oxidoreductase"/>
</dbReference>
<dbReference type="PANTHER" id="PTHR42913:SF3">
    <property type="entry name" value="64 KDA MITOCHONDRIAL NADH DEHYDROGENASE (EUROFUNG)"/>
    <property type="match status" value="1"/>
</dbReference>
<sequence>MKRIVIAGAGFAGISALKPLGKFTVTAPEYETMIFDKNDYTTMMPSLPDIAAKRIKQNLPKASIRDLLPKRVLFKNEEIERIDFDAQSVSAGSKDYEYDYLLLSAGSVSNFYGFNQHLSRIFVLDSFTEALRIEQEFSKYLENRESYTVIIAGAGFTGIETACVLKAYAETNARTINVVLIEKADRVLGNLPAHISDYLESFMSGLGFRVIKRSTVESFNGNDIALETGEIFKDVFFVWTSGSKRAIEDISGTFTTLPDGRINVTEYLQVPGYKNVFAAGDSAAIKSGDGYLRKAAPFSASSGRAAGKNIMRSLENRPLKKFRPVELGWIIPLYPSSIGHVLGLNIKGRPGMSLHYLTCSYRTHGIKHRAGYFLQALKILVSGGQPRP</sequence>
<evidence type="ECO:0000256" key="3">
    <source>
        <dbReference type="ARBA" id="ARBA00022630"/>
    </source>
</evidence>
<dbReference type="SUPFAM" id="SSF51905">
    <property type="entry name" value="FAD/NAD(P)-binding domain"/>
    <property type="match status" value="2"/>
</dbReference>
<evidence type="ECO:0000256" key="4">
    <source>
        <dbReference type="ARBA" id="ARBA00022827"/>
    </source>
</evidence>
<keyword evidence="3" id="KW-0285">Flavoprotein</keyword>
<keyword evidence="4" id="KW-0274">FAD</keyword>
<gene>
    <name evidence="7" type="ORF">A2Y75_04725</name>
</gene>
<proteinExistence type="inferred from homology"/>
<dbReference type="Gene3D" id="3.50.50.100">
    <property type="match status" value="1"/>
</dbReference>
<dbReference type="InterPro" id="IPR023753">
    <property type="entry name" value="FAD/NAD-binding_dom"/>
</dbReference>
<dbReference type="AlphaFoldDB" id="A0A1F2WGU8"/>
<organism evidence="7 8">
    <name type="scientific">Candidatus Solincola sediminis</name>
    <dbReference type="NCBI Taxonomy" id="1797199"/>
    <lineage>
        <taxon>Bacteria</taxon>
        <taxon>Bacillati</taxon>
        <taxon>Actinomycetota</taxon>
        <taxon>Candidatus Geothermincolia</taxon>
        <taxon>Candidatus Geothermincolales</taxon>
        <taxon>Candidatus Geothermincolaceae</taxon>
        <taxon>Candidatus Solincola</taxon>
    </lineage>
</organism>
<comment type="similarity">
    <text evidence="2">Belongs to the NADH dehydrogenase family.</text>
</comment>
<reference evidence="7 8" key="1">
    <citation type="journal article" date="2016" name="Nat. Commun.">
        <title>Thousands of microbial genomes shed light on interconnected biogeochemical processes in an aquifer system.</title>
        <authorList>
            <person name="Anantharaman K."/>
            <person name="Brown C.T."/>
            <person name="Hug L.A."/>
            <person name="Sharon I."/>
            <person name="Castelle C.J."/>
            <person name="Probst A.J."/>
            <person name="Thomas B.C."/>
            <person name="Singh A."/>
            <person name="Wilkins M.J."/>
            <person name="Karaoz U."/>
            <person name="Brodie E.L."/>
            <person name="Williams K.H."/>
            <person name="Hubbard S.S."/>
            <person name="Banfield J.F."/>
        </authorList>
    </citation>
    <scope>NUCLEOTIDE SEQUENCE [LARGE SCALE GENOMIC DNA]</scope>
</reference>
<evidence type="ECO:0000256" key="2">
    <source>
        <dbReference type="ARBA" id="ARBA00005272"/>
    </source>
</evidence>
<dbReference type="GO" id="GO:0003955">
    <property type="term" value="F:NAD(P)H dehydrogenase (quinone) activity"/>
    <property type="evidence" value="ECO:0007669"/>
    <property type="project" value="TreeGrafter"/>
</dbReference>
<dbReference type="GO" id="GO:0019646">
    <property type="term" value="P:aerobic electron transport chain"/>
    <property type="evidence" value="ECO:0007669"/>
    <property type="project" value="TreeGrafter"/>
</dbReference>
<comment type="cofactor">
    <cofactor evidence="1">
        <name>FAD</name>
        <dbReference type="ChEBI" id="CHEBI:57692"/>
    </cofactor>
</comment>